<accession>A0A2X4UM41</accession>
<sequence>MNRSARLALTIAALSTFFSAGCASTTFPVQQEVRIVDRKYDYEYGDRGGPILRIRIELEKESVCGGREAIVTPQSMGLSPEDFTRWQDKTWHLFSALQYVRFTYSGCSGSIAQISYLEVCSKNGC</sequence>
<dbReference type="Proteomes" id="UP000249005">
    <property type="component" value="Chromosome 1"/>
</dbReference>
<organism evidence="2 3">
    <name type="scientific">Leminorella richardii</name>
    <dbReference type="NCBI Taxonomy" id="158841"/>
    <lineage>
        <taxon>Bacteria</taxon>
        <taxon>Pseudomonadati</taxon>
        <taxon>Pseudomonadota</taxon>
        <taxon>Gammaproteobacteria</taxon>
        <taxon>Enterobacterales</taxon>
        <taxon>Budviciaceae</taxon>
        <taxon>Leminorella</taxon>
    </lineage>
</organism>
<keyword evidence="1" id="KW-0732">Signal</keyword>
<name>A0A2X4UM41_9GAMM</name>
<dbReference type="RefSeq" id="WP_111739124.1">
    <property type="nucleotide sequence ID" value="NZ_LR698987.1"/>
</dbReference>
<evidence type="ECO:0000313" key="3">
    <source>
        <dbReference type="Proteomes" id="UP000249005"/>
    </source>
</evidence>
<feature type="signal peptide" evidence="1">
    <location>
        <begin position="1"/>
        <end position="22"/>
    </location>
</feature>
<dbReference type="AlphaFoldDB" id="A0A2X4UM41"/>
<dbReference type="EMBL" id="LS483470">
    <property type="protein sequence ID" value="SQI35632.1"/>
    <property type="molecule type" value="Genomic_DNA"/>
</dbReference>
<feature type="chain" id="PRO_5015899850" description="Lipoprotein" evidence="1">
    <location>
        <begin position="23"/>
        <end position="125"/>
    </location>
</feature>
<evidence type="ECO:0000256" key="1">
    <source>
        <dbReference type="SAM" id="SignalP"/>
    </source>
</evidence>
<protein>
    <recommendedName>
        <fullName evidence="4">Lipoprotein</fullName>
    </recommendedName>
</protein>
<dbReference type="PROSITE" id="PS51257">
    <property type="entry name" value="PROKAR_LIPOPROTEIN"/>
    <property type="match status" value="1"/>
</dbReference>
<reference evidence="2 3" key="1">
    <citation type="submission" date="2018-06" db="EMBL/GenBank/DDBJ databases">
        <authorList>
            <consortium name="Pathogen Informatics"/>
            <person name="Doyle S."/>
        </authorList>
    </citation>
    <scope>NUCLEOTIDE SEQUENCE [LARGE SCALE GENOMIC DNA]</scope>
    <source>
        <strain evidence="2 3">NCTC12151</strain>
    </source>
</reference>
<evidence type="ECO:0000313" key="2">
    <source>
        <dbReference type="EMBL" id="SQI35632.1"/>
    </source>
</evidence>
<keyword evidence="3" id="KW-1185">Reference proteome</keyword>
<gene>
    <name evidence="2" type="ORF">NCTC12151_00473</name>
</gene>
<proteinExistence type="predicted"/>
<dbReference type="KEGG" id="lri:NCTC12151_00473"/>
<evidence type="ECO:0008006" key="4">
    <source>
        <dbReference type="Google" id="ProtNLM"/>
    </source>
</evidence>